<evidence type="ECO:0008006" key="4">
    <source>
        <dbReference type="Google" id="ProtNLM"/>
    </source>
</evidence>
<dbReference type="EMBL" id="JBETVU010000013">
    <property type="protein sequence ID" value="MES5150962.1"/>
    <property type="molecule type" value="Genomic_DNA"/>
</dbReference>
<keyword evidence="1" id="KW-1133">Transmembrane helix</keyword>
<evidence type="ECO:0000313" key="2">
    <source>
        <dbReference type="EMBL" id="MES5150962.1"/>
    </source>
</evidence>
<dbReference type="Proteomes" id="UP001434419">
    <property type="component" value="Unassembled WGS sequence"/>
</dbReference>
<comment type="caution">
    <text evidence="2">The sequence shown here is derived from an EMBL/GenBank/DDBJ whole genome shotgun (WGS) entry which is preliminary data.</text>
</comment>
<organism evidence="2 3">
    <name type="scientific">Lactobacillus crispatus</name>
    <dbReference type="NCBI Taxonomy" id="47770"/>
    <lineage>
        <taxon>Bacteria</taxon>
        <taxon>Bacillati</taxon>
        <taxon>Bacillota</taxon>
        <taxon>Bacilli</taxon>
        <taxon>Lactobacillales</taxon>
        <taxon>Lactobacillaceae</taxon>
        <taxon>Lactobacillus</taxon>
    </lineage>
</organism>
<keyword evidence="3" id="KW-1185">Reference proteome</keyword>
<protein>
    <recommendedName>
        <fullName evidence="4">Holin-like toxin</fullName>
    </recommendedName>
</protein>
<name>A0ABV2BCK0_9LACO</name>
<reference evidence="2" key="1">
    <citation type="submission" date="2024-06" db="EMBL/GenBank/DDBJ databases">
        <title>Vaginal Lactobacillus fatty acid response mechanisms reveal a metabolite-targeted strategy for bacterial vaginosis treatment.</title>
        <authorList>
            <person name="Zhu M."/>
            <person name="Blainey P.C."/>
            <person name="Bloom S.M."/>
            <person name="Kwon D.S."/>
        </authorList>
    </citation>
    <scope>NUCLEOTIDE SEQUENCE</scope>
    <source>
        <strain evidence="2">194_F1_1</strain>
    </source>
</reference>
<keyword evidence="1" id="KW-0812">Transmembrane</keyword>
<sequence>MEKEQFKYLVDQNKKLIAIALPVLAATSIICGLVKKIKKHK</sequence>
<evidence type="ECO:0000256" key="1">
    <source>
        <dbReference type="SAM" id="Phobius"/>
    </source>
</evidence>
<feature type="transmembrane region" description="Helical" evidence="1">
    <location>
        <begin position="16"/>
        <end position="34"/>
    </location>
</feature>
<accession>A0ABV2BCK0</accession>
<proteinExistence type="predicted"/>
<dbReference type="RefSeq" id="WP_276320996.1">
    <property type="nucleotide sequence ID" value="NZ_JBETVU010000013.1"/>
</dbReference>
<keyword evidence="1" id="KW-0472">Membrane</keyword>
<gene>
    <name evidence="2" type="ORF">ABVC42_14090</name>
</gene>
<evidence type="ECO:0000313" key="3">
    <source>
        <dbReference type="Proteomes" id="UP001434419"/>
    </source>
</evidence>